<keyword evidence="2" id="KW-1185">Reference proteome</keyword>
<dbReference type="AlphaFoldDB" id="A0A840RKE4"/>
<evidence type="ECO:0000313" key="2">
    <source>
        <dbReference type="Proteomes" id="UP000543030"/>
    </source>
</evidence>
<proteinExistence type="predicted"/>
<protein>
    <submittedName>
        <fullName evidence="1">Uncharacterized protein</fullName>
    </submittedName>
</protein>
<dbReference type="EMBL" id="JACHHN010000007">
    <property type="protein sequence ID" value="MBB5192702.1"/>
    <property type="molecule type" value="Genomic_DNA"/>
</dbReference>
<comment type="caution">
    <text evidence="1">The sequence shown here is derived from an EMBL/GenBank/DDBJ whole genome shotgun (WGS) entry which is preliminary data.</text>
</comment>
<gene>
    <name evidence="1" type="ORF">HNQ50_003446</name>
</gene>
<reference evidence="1 2" key="1">
    <citation type="submission" date="2020-08" db="EMBL/GenBank/DDBJ databases">
        <title>Genomic Encyclopedia of Type Strains, Phase IV (KMG-IV): sequencing the most valuable type-strain genomes for metagenomic binning, comparative biology and taxonomic classification.</title>
        <authorList>
            <person name="Goeker M."/>
        </authorList>
    </citation>
    <scope>NUCLEOTIDE SEQUENCE [LARGE SCALE GENOMIC DNA]</scope>
    <source>
        <strain evidence="1 2">DSM 18233</strain>
    </source>
</reference>
<dbReference type="Proteomes" id="UP000543030">
    <property type="component" value="Unassembled WGS sequence"/>
</dbReference>
<accession>A0A840RKE4</accession>
<evidence type="ECO:0000313" key="1">
    <source>
        <dbReference type="EMBL" id="MBB5192702.1"/>
    </source>
</evidence>
<sequence length="508" mass="57330">MFDFKGLVSALFINRSLEGVHDYKSATLMMAELPESDILQAQIEIVKALRQLNTNADISFKERARAVPYLDEKARVLQRHLVNICEGSILDDKASPQQVLPTMLAFWREMGDAYRICIKQALQTSARGQEKTLHQFNLRAMTYYGAHAKWCWLRYLDVEANAWRNLHKLYLYAEEGGYTDAPLAAWDGAPMTDIRGEYLQTQMLSLAAPDKLQPRQIETVAHWLARWSGLLQIEKHIRPHHQLFAVNLAGSTLPKRLRRDMVGDNWRYWGTEALVRHMEEVRDQLKQGANPLALSLPPDAATPGNVALLQQMVNLWSQDVPQPIRKQERRVAEKKISVVRGLDHIAAFLRGQRPEDGLPLARWSVENESDGGLALVYRAVDDDKLQVGEVLCVAGFGNKPFTIGVVRRLNKTREGDVHVGVEALTQTPVAVELTPLPGQRSLTAIYAPDSLNPNHGRFIIVPEAHFAEEREFQLAAQGKAWRIKLTPAIEQNSNAVLTRFTVLEKVAV</sequence>
<organism evidence="1 2">
    <name type="scientific">Silvimonas terrae</name>
    <dbReference type="NCBI Taxonomy" id="300266"/>
    <lineage>
        <taxon>Bacteria</taxon>
        <taxon>Pseudomonadati</taxon>
        <taxon>Pseudomonadota</taxon>
        <taxon>Betaproteobacteria</taxon>
        <taxon>Neisseriales</taxon>
        <taxon>Chitinibacteraceae</taxon>
        <taxon>Silvimonas</taxon>
    </lineage>
</organism>
<name>A0A840RKE4_9NEIS</name>
<dbReference type="RefSeq" id="WP_184102368.1">
    <property type="nucleotide sequence ID" value="NZ_JACHHN010000007.1"/>
</dbReference>